<organism evidence="3 4">
    <name type="scientific">Streptomyces albidoflavus</name>
    <dbReference type="NCBI Taxonomy" id="1886"/>
    <lineage>
        <taxon>Bacteria</taxon>
        <taxon>Bacillati</taxon>
        <taxon>Actinomycetota</taxon>
        <taxon>Actinomycetes</taxon>
        <taxon>Kitasatosporales</taxon>
        <taxon>Streptomycetaceae</taxon>
        <taxon>Streptomyces</taxon>
        <taxon>Streptomyces albidoflavus group</taxon>
    </lineage>
</organism>
<name>A0AA37FC23_9ACTN</name>
<dbReference type="AlphaFoldDB" id="A0AA37FC23"/>
<dbReference type="Proteomes" id="UP001051844">
    <property type="component" value="Unassembled WGS sequence"/>
</dbReference>
<dbReference type="Pfam" id="PF04167">
    <property type="entry name" value="DUF402"/>
    <property type="match status" value="1"/>
</dbReference>
<dbReference type="InterPro" id="IPR007295">
    <property type="entry name" value="DUF402"/>
</dbReference>
<dbReference type="InterPro" id="IPR035930">
    <property type="entry name" value="FomD-like_sf"/>
</dbReference>
<dbReference type="SUPFAM" id="SSF159234">
    <property type="entry name" value="FomD-like"/>
    <property type="match status" value="1"/>
</dbReference>
<accession>A0AA37FC23</accession>
<evidence type="ECO:0000313" key="4">
    <source>
        <dbReference type="Proteomes" id="UP001051844"/>
    </source>
</evidence>
<evidence type="ECO:0000256" key="1">
    <source>
        <dbReference type="SAM" id="MobiDB-lite"/>
    </source>
</evidence>
<feature type="region of interest" description="Disordered" evidence="1">
    <location>
        <begin position="213"/>
        <end position="233"/>
    </location>
</feature>
<reference evidence="3" key="1">
    <citation type="submission" date="2022-09" db="EMBL/GenBank/DDBJ databases">
        <title>Whole genome shotgun sequence of Streptomyces albidoflavus NBRC 12854.</title>
        <authorList>
            <person name="Komaki H."/>
            <person name="Tamura T."/>
        </authorList>
    </citation>
    <scope>NUCLEOTIDE SEQUENCE</scope>
    <source>
        <strain evidence="3">NBRC 12854</strain>
    </source>
</reference>
<dbReference type="EMBL" id="BNDZ01000005">
    <property type="protein sequence ID" value="GHI45887.1"/>
    <property type="molecule type" value="Genomic_DNA"/>
</dbReference>
<comment type="caution">
    <text evidence="3">The sequence shown here is derived from an EMBL/GenBank/DDBJ whole genome shotgun (WGS) entry which is preliminary data.</text>
</comment>
<evidence type="ECO:0000259" key="2">
    <source>
        <dbReference type="Pfam" id="PF04167"/>
    </source>
</evidence>
<proteinExistence type="predicted"/>
<gene>
    <name evidence="3" type="ORF">ScoT_20610</name>
</gene>
<feature type="domain" description="DUF402" evidence="2">
    <location>
        <begin position="83"/>
        <end position="198"/>
    </location>
</feature>
<dbReference type="Gene3D" id="2.40.380.10">
    <property type="entry name" value="FomD-like"/>
    <property type="match status" value="1"/>
</dbReference>
<protein>
    <recommendedName>
        <fullName evidence="2">DUF402 domain-containing protein</fullName>
    </recommendedName>
</protein>
<sequence>MREGSLRMDRMDRWGRVLWWWLRIGGQVSVGCPVRVAGRGPEGVWLWLAAGSPGWRARLPGGRRAHLRDLDPERWPPGGFPLRPDRWRNGSALILQPPGAGYAVWWFFSRDGTFGGWYVNFERRTRYDEQGAVNEEGTDIVVDDLELDLTVSPDRHWRWKDEESFAVRTGHPRFWTAEEAETVRADGLRLAALAEAGTFPFDGTACDFAPPTDWGTALRRRPPGPWLTDGAPA</sequence>
<evidence type="ECO:0000313" key="3">
    <source>
        <dbReference type="EMBL" id="GHI45887.1"/>
    </source>
</evidence>